<dbReference type="EMBL" id="JBEZFP010000050">
    <property type="protein sequence ID" value="MEU8135810.1"/>
    <property type="molecule type" value="Genomic_DNA"/>
</dbReference>
<evidence type="ECO:0000256" key="1">
    <source>
        <dbReference type="SAM" id="MobiDB-lite"/>
    </source>
</evidence>
<dbReference type="Proteomes" id="UP001551482">
    <property type="component" value="Unassembled WGS sequence"/>
</dbReference>
<evidence type="ECO:0000256" key="2">
    <source>
        <dbReference type="SAM" id="SignalP"/>
    </source>
</evidence>
<keyword evidence="2" id="KW-0732">Signal</keyword>
<dbReference type="RefSeq" id="WP_358355842.1">
    <property type="nucleotide sequence ID" value="NZ_JBEZFP010000050.1"/>
</dbReference>
<dbReference type="Gene3D" id="2.50.20.20">
    <property type="match status" value="1"/>
</dbReference>
<feature type="signal peptide" evidence="2">
    <location>
        <begin position="1"/>
        <end position="24"/>
    </location>
</feature>
<proteinExistence type="predicted"/>
<feature type="region of interest" description="Disordered" evidence="1">
    <location>
        <begin position="312"/>
        <end position="346"/>
    </location>
</feature>
<dbReference type="SUPFAM" id="SSF89392">
    <property type="entry name" value="Prokaryotic lipoproteins and lipoprotein localization factors"/>
    <property type="match status" value="1"/>
</dbReference>
<gene>
    <name evidence="3" type="ORF">AB0C36_20110</name>
</gene>
<organism evidence="3 4">
    <name type="scientific">Streptodolium elevatio</name>
    <dbReference type="NCBI Taxonomy" id="3157996"/>
    <lineage>
        <taxon>Bacteria</taxon>
        <taxon>Bacillati</taxon>
        <taxon>Actinomycetota</taxon>
        <taxon>Actinomycetes</taxon>
        <taxon>Kitasatosporales</taxon>
        <taxon>Streptomycetaceae</taxon>
        <taxon>Streptodolium</taxon>
    </lineage>
</organism>
<dbReference type="InterPro" id="IPR029046">
    <property type="entry name" value="LolA/LolB/LppX"/>
</dbReference>
<evidence type="ECO:0008006" key="5">
    <source>
        <dbReference type="Google" id="ProtNLM"/>
    </source>
</evidence>
<dbReference type="PROSITE" id="PS51257">
    <property type="entry name" value="PROKAR_LIPOPROTEIN"/>
    <property type="match status" value="1"/>
</dbReference>
<keyword evidence="4" id="KW-1185">Reference proteome</keyword>
<evidence type="ECO:0000313" key="4">
    <source>
        <dbReference type="Proteomes" id="UP001551482"/>
    </source>
</evidence>
<accession>A0ABV3DJ74</accession>
<protein>
    <recommendedName>
        <fullName evidence="5">Lipoprotein</fullName>
    </recommendedName>
</protein>
<comment type="caution">
    <text evidence="3">The sequence shown here is derived from an EMBL/GenBank/DDBJ whole genome shotgun (WGS) entry which is preliminary data.</text>
</comment>
<name>A0ABV3DJ74_9ACTN</name>
<feature type="region of interest" description="Disordered" evidence="1">
    <location>
        <begin position="27"/>
        <end position="56"/>
    </location>
</feature>
<reference evidence="3 4" key="1">
    <citation type="submission" date="2024-06" db="EMBL/GenBank/DDBJ databases">
        <title>The Natural Products Discovery Center: Release of the First 8490 Sequenced Strains for Exploring Actinobacteria Biosynthetic Diversity.</title>
        <authorList>
            <person name="Kalkreuter E."/>
            <person name="Kautsar S.A."/>
            <person name="Yang D."/>
            <person name="Bader C.D."/>
            <person name="Teijaro C.N."/>
            <person name="Fluegel L."/>
            <person name="Davis C.M."/>
            <person name="Simpson J.R."/>
            <person name="Lauterbach L."/>
            <person name="Steele A.D."/>
            <person name="Gui C."/>
            <person name="Meng S."/>
            <person name="Li G."/>
            <person name="Viehrig K."/>
            <person name="Ye F."/>
            <person name="Su P."/>
            <person name="Kiefer A.F."/>
            <person name="Nichols A."/>
            <person name="Cepeda A.J."/>
            <person name="Yan W."/>
            <person name="Fan B."/>
            <person name="Jiang Y."/>
            <person name="Adhikari A."/>
            <person name="Zheng C.-J."/>
            <person name="Schuster L."/>
            <person name="Cowan T.M."/>
            <person name="Smanski M.J."/>
            <person name="Chevrette M.G."/>
            <person name="De Carvalho L.P.S."/>
            <person name="Shen B."/>
        </authorList>
    </citation>
    <scope>NUCLEOTIDE SEQUENCE [LARGE SCALE GENOMIC DNA]</scope>
    <source>
        <strain evidence="3 4">NPDC048946</strain>
    </source>
</reference>
<feature type="chain" id="PRO_5046514737" description="Lipoprotein" evidence="2">
    <location>
        <begin position="25"/>
        <end position="346"/>
    </location>
</feature>
<feature type="compositionally biased region" description="Low complexity" evidence="1">
    <location>
        <begin position="35"/>
        <end position="56"/>
    </location>
</feature>
<evidence type="ECO:0000313" key="3">
    <source>
        <dbReference type="EMBL" id="MEU8135810.1"/>
    </source>
</evidence>
<sequence length="346" mass="35841">MRRKHFFTTALYAVVLGVSVSACGSGGGSSDAKGDTAGSASPTSSASSASTGSSAVPSASETASAAAGTAGAAGGGANVSALAGKVATARDQAAHQQTYKSKTVLEYNGELASVTESQVRTSDLAQRTLTTTYPAAYTAIGAPEELRRESTSESLILKDAIYSKNDLSSPLFKDAKPWSKSTLEEPLVPAPQNTAADAGQNNGPLTHLDKLIDSGEIRIAGQEVVNGVQTTHYAGTISLVRLVQNTDQTDEAREQTRQLYEALGLDRTAVDLWIGPDNLPVKAVTVAPIKLAKPMVAKTTVTYSDWGKPVDLTPPPASDVEDLGVLPPLRPRPTGPATALPSTMTY</sequence>